<name>A0A7S9L0T6_9SPHI</name>
<dbReference type="Proteomes" id="UP000594759">
    <property type="component" value="Chromosome"/>
</dbReference>
<dbReference type="AlphaFoldDB" id="A0A7S9L0T6"/>
<proteinExistence type="predicted"/>
<evidence type="ECO:0000313" key="2">
    <source>
        <dbReference type="Proteomes" id="UP000594759"/>
    </source>
</evidence>
<keyword evidence="2" id="KW-1185">Reference proteome</keyword>
<accession>A0A7S9L0T6</accession>
<sequence>MVIVNEDTPTTSLLDLQAGHQISNGLINGTISQIDIQETDSYLMFLFLLDNEQEITVKKIRQVC</sequence>
<protein>
    <submittedName>
        <fullName evidence="1">Uncharacterized protein</fullName>
    </submittedName>
</protein>
<organism evidence="1 2">
    <name type="scientific">Pedobacter endophyticus</name>
    <dbReference type="NCBI Taxonomy" id="2789740"/>
    <lineage>
        <taxon>Bacteria</taxon>
        <taxon>Pseudomonadati</taxon>
        <taxon>Bacteroidota</taxon>
        <taxon>Sphingobacteriia</taxon>
        <taxon>Sphingobacteriales</taxon>
        <taxon>Sphingobacteriaceae</taxon>
        <taxon>Pedobacter</taxon>
    </lineage>
</organism>
<reference evidence="1 2" key="1">
    <citation type="submission" date="2020-11" db="EMBL/GenBank/DDBJ databases">
        <title>Pedobacter endophytica, an endophytic bacteria isolated form Carex pumila.</title>
        <authorList>
            <person name="Peng Y."/>
            <person name="Jiang L."/>
            <person name="Lee J."/>
        </authorList>
    </citation>
    <scope>NUCLEOTIDE SEQUENCE [LARGE SCALE GENOMIC DNA]</scope>
    <source>
        <strain evidence="1 2">JBR3-12</strain>
    </source>
</reference>
<dbReference type="RefSeq" id="WP_196099864.1">
    <property type="nucleotide sequence ID" value="NZ_CP064939.1"/>
</dbReference>
<gene>
    <name evidence="1" type="ORF">IZT61_03770</name>
</gene>
<evidence type="ECO:0000313" key="1">
    <source>
        <dbReference type="EMBL" id="QPH40410.1"/>
    </source>
</evidence>
<dbReference type="EMBL" id="CP064939">
    <property type="protein sequence ID" value="QPH40410.1"/>
    <property type="molecule type" value="Genomic_DNA"/>
</dbReference>
<dbReference type="KEGG" id="pex:IZT61_03770"/>